<evidence type="ECO:0000259" key="2">
    <source>
        <dbReference type="Pfam" id="PF05193"/>
    </source>
</evidence>
<dbReference type="GO" id="GO:0046872">
    <property type="term" value="F:metal ion binding"/>
    <property type="evidence" value="ECO:0007669"/>
    <property type="project" value="InterPro"/>
</dbReference>
<accession>A0A644WU83</accession>
<dbReference type="Gene3D" id="3.30.830.10">
    <property type="entry name" value="Metalloenzyme, LuxS/M16 peptidase-like"/>
    <property type="match status" value="3"/>
</dbReference>
<feature type="domain" description="Peptidase M16 C-terminal" evidence="2">
    <location>
        <begin position="22"/>
        <end position="131"/>
    </location>
</feature>
<feature type="domain" description="Peptidase M16 C-terminal" evidence="2">
    <location>
        <begin position="429"/>
        <end position="585"/>
    </location>
</feature>
<proteinExistence type="inferred from homology"/>
<dbReference type="InterPro" id="IPR050361">
    <property type="entry name" value="MPP/UQCRC_Complex"/>
</dbReference>
<dbReference type="PANTHER" id="PTHR11851:SF49">
    <property type="entry name" value="MITOCHONDRIAL-PROCESSING PEPTIDASE SUBUNIT ALPHA"/>
    <property type="match status" value="1"/>
</dbReference>
<sequence length="677" mass="77174">MKPVNVPKFVPAVEKPISAPVEKTVYGPDAANVMIGFRFPGAGTDDAIKLELLDMILSNSAAGMIDLNLTKKQKTLKAGSGCYILKDYSVELLFGTPKEGQTLQEVRDLLLGQIEAIKRGEFEDWLIPAIINDFKLKQVKAFEDNDARADAFVESFVLGISWDTYIAKLDRMSKVTKQDIVDFTNANFKDNYVIVYKETGKDTSIKKIAKSKLTKLDMNRDMESEMLKQVKASSVNEIEPVYVNFEKDISVSNLKSNIPLYYVQNKENKTFSMYYVFDMGSNNDKKLPYAIDYLKFIGTDKISSEDLSKKFYGLGCEFNVFNSQDEVYVKLSGLSDNFVQGVELFEDLLANAKPDETAWKNFVDDEMKSRADAKQNMQYVFSYLIGYGIYGPHNPMNDILPEKDLKAMTATEAVGIIKSLLGYKHRVLFYGDMPMADLTKVLNEKHNVPATLKDVPAERVYEQQATDKNVIYWAHFDTPQSQIILLNRGAKGFNVDLNPTLRLFNEYFGGSMNSVIFQEMREARSLAYTAISYYQSPDKNSDHYYSLSYIATQYDKMQTAIDAFIELMDAMPVSDNAFNLAKDGLVKQIRTDRTTRDDILWKYEDYKKIGVKEDLNKAIYEKAPNMTIEDLKKFQAEYLTGKPHTFLIIGDRKQLPLKMLKKYGKVKEVKIETLFGY</sequence>
<dbReference type="InterPro" id="IPR011249">
    <property type="entry name" value="Metalloenz_LuxS/M16"/>
</dbReference>
<name>A0A644WU83_9ZZZZ</name>
<reference evidence="3" key="1">
    <citation type="submission" date="2019-08" db="EMBL/GenBank/DDBJ databases">
        <authorList>
            <person name="Kucharzyk K."/>
            <person name="Murdoch R.W."/>
            <person name="Higgins S."/>
            <person name="Loffler F."/>
        </authorList>
    </citation>
    <scope>NUCLEOTIDE SEQUENCE</scope>
</reference>
<protein>
    <recommendedName>
        <fullName evidence="2">Peptidase M16 C-terminal domain-containing protein</fullName>
    </recommendedName>
</protein>
<comment type="similarity">
    <text evidence="1">Belongs to the peptidase M16 family.</text>
</comment>
<comment type="caution">
    <text evidence="3">The sequence shown here is derived from an EMBL/GenBank/DDBJ whole genome shotgun (WGS) entry which is preliminary data.</text>
</comment>
<evidence type="ECO:0000313" key="3">
    <source>
        <dbReference type="EMBL" id="MPM07450.1"/>
    </source>
</evidence>
<dbReference type="PANTHER" id="PTHR11851">
    <property type="entry name" value="METALLOPROTEASE"/>
    <property type="match status" value="1"/>
</dbReference>
<evidence type="ECO:0000256" key="1">
    <source>
        <dbReference type="ARBA" id="ARBA00007261"/>
    </source>
</evidence>
<dbReference type="EMBL" id="VSSQ01001336">
    <property type="protein sequence ID" value="MPM07450.1"/>
    <property type="molecule type" value="Genomic_DNA"/>
</dbReference>
<dbReference type="Pfam" id="PF05193">
    <property type="entry name" value="Peptidase_M16_C"/>
    <property type="match status" value="2"/>
</dbReference>
<dbReference type="InterPro" id="IPR007863">
    <property type="entry name" value="Peptidase_M16_C"/>
</dbReference>
<dbReference type="AlphaFoldDB" id="A0A644WU83"/>
<organism evidence="3">
    <name type="scientific">bioreactor metagenome</name>
    <dbReference type="NCBI Taxonomy" id="1076179"/>
    <lineage>
        <taxon>unclassified sequences</taxon>
        <taxon>metagenomes</taxon>
        <taxon>ecological metagenomes</taxon>
    </lineage>
</organism>
<gene>
    <name evidence="3" type="ORF">SDC9_53756</name>
</gene>
<dbReference type="SUPFAM" id="SSF63411">
    <property type="entry name" value="LuxS/MPP-like metallohydrolase"/>
    <property type="match status" value="3"/>
</dbReference>